<evidence type="ECO:0000313" key="5">
    <source>
        <dbReference type="Proteomes" id="UP000028837"/>
    </source>
</evidence>
<proteinExistence type="predicted"/>
<keyword evidence="4" id="KW-0436">Ligase</keyword>
<protein>
    <recommendedName>
        <fullName evidence="1">arginine--tRNA ligase</fullName>
        <ecNumber evidence="1">6.1.1.19</ecNumber>
    </recommendedName>
</protein>
<dbReference type="Proteomes" id="UP000028837">
    <property type="component" value="Unassembled WGS sequence"/>
</dbReference>
<dbReference type="VEuPathDB" id="ToxoDB:TGDOM2_210840B"/>
<feature type="non-terminal residue" evidence="4">
    <location>
        <position position="1"/>
    </location>
</feature>
<dbReference type="GO" id="GO:0005524">
    <property type="term" value="F:ATP binding"/>
    <property type="evidence" value="ECO:0007669"/>
    <property type="project" value="InterPro"/>
</dbReference>
<reference evidence="4 5" key="1">
    <citation type="submission" date="2014-02" db="EMBL/GenBank/DDBJ databases">
        <authorList>
            <person name="Sibley D."/>
            <person name="Venepally P."/>
            <person name="Karamycheva S."/>
            <person name="Hadjithomas M."/>
            <person name="Khan A."/>
            <person name="Brunk B."/>
            <person name="Roos D."/>
            <person name="Caler E."/>
            <person name="Lorenzi H."/>
        </authorList>
    </citation>
    <scope>NUCLEOTIDE SEQUENCE [LARGE SCALE GENOMIC DNA]</scope>
    <source>
        <strain evidence="4 5">GAB2-2007-GAL-DOM2</strain>
    </source>
</reference>
<name>A0A086JEY2_TOXGO</name>
<sequence length="56" mass="6360">LAEYMYKVSGAFTDFYQACKVLGSPQQNTRLLLCEATRKVLQASFYLLGITPLERI</sequence>
<evidence type="ECO:0000313" key="4">
    <source>
        <dbReference type="EMBL" id="KFG30700.1"/>
    </source>
</evidence>
<comment type="catalytic activity">
    <reaction evidence="2">
        <text>tRNA(Arg) + L-arginine + ATP = L-arginyl-tRNA(Arg) + AMP + diphosphate</text>
        <dbReference type="Rhea" id="RHEA:20301"/>
        <dbReference type="Rhea" id="RHEA-COMP:9658"/>
        <dbReference type="Rhea" id="RHEA-COMP:9673"/>
        <dbReference type="ChEBI" id="CHEBI:30616"/>
        <dbReference type="ChEBI" id="CHEBI:32682"/>
        <dbReference type="ChEBI" id="CHEBI:33019"/>
        <dbReference type="ChEBI" id="CHEBI:78442"/>
        <dbReference type="ChEBI" id="CHEBI:78513"/>
        <dbReference type="ChEBI" id="CHEBI:456215"/>
        <dbReference type="EC" id="6.1.1.19"/>
    </reaction>
</comment>
<dbReference type="SMART" id="SM00836">
    <property type="entry name" value="DALR_1"/>
    <property type="match status" value="1"/>
</dbReference>
<gene>
    <name evidence="4" type="ORF">TGDOM2_210840B</name>
</gene>
<dbReference type="InterPro" id="IPR001278">
    <property type="entry name" value="Arg-tRNA-ligase"/>
</dbReference>
<dbReference type="GO" id="GO:0004814">
    <property type="term" value="F:arginine-tRNA ligase activity"/>
    <property type="evidence" value="ECO:0007669"/>
    <property type="project" value="UniProtKB-EC"/>
</dbReference>
<dbReference type="InterPro" id="IPR009080">
    <property type="entry name" value="tRNAsynth_Ia_anticodon-bd"/>
</dbReference>
<keyword evidence="4" id="KW-0030">Aminoacyl-tRNA synthetase</keyword>
<dbReference type="Pfam" id="PF05746">
    <property type="entry name" value="DALR_1"/>
    <property type="match status" value="1"/>
</dbReference>
<comment type="caution">
    <text evidence="4">The sequence shown here is derived from an EMBL/GenBank/DDBJ whole genome shotgun (WGS) entry which is preliminary data.</text>
</comment>
<evidence type="ECO:0000256" key="1">
    <source>
        <dbReference type="ARBA" id="ARBA00012837"/>
    </source>
</evidence>
<dbReference type="EC" id="6.1.1.19" evidence="1"/>
<feature type="domain" description="DALR anticodon binding" evidence="3">
    <location>
        <begin position="1"/>
        <end position="56"/>
    </location>
</feature>
<dbReference type="PANTHER" id="PTHR11956">
    <property type="entry name" value="ARGINYL-TRNA SYNTHETASE"/>
    <property type="match status" value="1"/>
</dbReference>
<dbReference type="GO" id="GO:0006420">
    <property type="term" value="P:arginyl-tRNA aminoacylation"/>
    <property type="evidence" value="ECO:0007669"/>
    <property type="project" value="InterPro"/>
</dbReference>
<evidence type="ECO:0000256" key="2">
    <source>
        <dbReference type="ARBA" id="ARBA00049339"/>
    </source>
</evidence>
<dbReference type="Gene3D" id="1.10.730.10">
    <property type="entry name" value="Isoleucyl-tRNA Synthetase, Domain 1"/>
    <property type="match status" value="1"/>
</dbReference>
<organism evidence="4 5">
    <name type="scientific">Toxoplasma gondii GAB2-2007-GAL-DOM2</name>
    <dbReference type="NCBI Taxonomy" id="1130820"/>
    <lineage>
        <taxon>Eukaryota</taxon>
        <taxon>Sar</taxon>
        <taxon>Alveolata</taxon>
        <taxon>Apicomplexa</taxon>
        <taxon>Conoidasida</taxon>
        <taxon>Coccidia</taxon>
        <taxon>Eucoccidiorida</taxon>
        <taxon>Eimeriorina</taxon>
        <taxon>Sarcocystidae</taxon>
        <taxon>Toxoplasma</taxon>
    </lineage>
</organism>
<dbReference type="PANTHER" id="PTHR11956:SF5">
    <property type="entry name" value="ARGININE--TRNA LIGASE, CYTOPLASMIC"/>
    <property type="match status" value="1"/>
</dbReference>
<dbReference type="AlphaFoldDB" id="A0A086JEY2"/>
<dbReference type="EMBL" id="AHZU02001599">
    <property type="protein sequence ID" value="KFG30700.1"/>
    <property type="molecule type" value="Genomic_DNA"/>
</dbReference>
<accession>A0A086JEY2</accession>
<evidence type="ECO:0000259" key="3">
    <source>
        <dbReference type="SMART" id="SM00836"/>
    </source>
</evidence>
<dbReference type="SUPFAM" id="SSF47323">
    <property type="entry name" value="Anticodon-binding domain of a subclass of class I aminoacyl-tRNA synthetases"/>
    <property type="match status" value="1"/>
</dbReference>
<dbReference type="InterPro" id="IPR008909">
    <property type="entry name" value="DALR_anticod-bd"/>
</dbReference>